<dbReference type="PANTHER" id="PTHR15680:SF9">
    <property type="entry name" value="LARGE RIBOSOMAL SUBUNIT PROTEIN BL19M"/>
    <property type="match status" value="1"/>
</dbReference>
<reference evidence="4 5" key="1">
    <citation type="journal article" date="2024" name="IMA Fungus">
        <title>IMA Genome - F19 : A genome assembly and annotation guide to empower mycologists, including annotated draft genome sequences of Ceratocystis pirilliformis, Diaporthe australafricana, Fusarium ophioides, Paecilomyces lecythidis, and Sporothrix stenoceras.</title>
        <authorList>
            <person name="Aylward J."/>
            <person name="Wilson A.M."/>
            <person name="Visagie C.M."/>
            <person name="Spraker J."/>
            <person name="Barnes I."/>
            <person name="Buitendag C."/>
            <person name="Ceriani C."/>
            <person name="Del Mar Angel L."/>
            <person name="du Plessis D."/>
            <person name="Fuchs T."/>
            <person name="Gasser K."/>
            <person name="Kramer D."/>
            <person name="Li W."/>
            <person name="Munsamy K."/>
            <person name="Piso A."/>
            <person name="Price J.L."/>
            <person name="Sonnekus B."/>
            <person name="Thomas C."/>
            <person name="van der Nest A."/>
            <person name="van Dijk A."/>
            <person name="van Heerden A."/>
            <person name="van Vuuren N."/>
            <person name="Yilmaz N."/>
            <person name="Duong T.A."/>
            <person name="van der Merwe N.A."/>
            <person name="Wingfield M.J."/>
            <person name="Wingfield B.D."/>
        </authorList>
    </citation>
    <scope>NUCLEOTIDE SEQUENCE [LARGE SCALE GENOMIC DNA]</scope>
    <source>
        <strain evidence="4 5">CMW 18300</strain>
    </source>
</reference>
<evidence type="ECO:0000256" key="3">
    <source>
        <dbReference type="ARBA" id="ARBA00023274"/>
    </source>
</evidence>
<keyword evidence="2" id="KW-0689">Ribosomal protein</keyword>
<comment type="caution">
    <text evidence="4">The sequence shown here is derived from an EMBL/GenBank/DDBJ whole genome shotgun (WGS) entry which is preliminary data.</text>
</comment>
<keyword evidence="3" id="KW-0687">Ribonucleoprotein</keyword>
<evidence type="ECO:0000256" key="2">
    <source>
        <dbReference type="ARBA" id="ARBA00022980"/>
    </source>
</evidence>
<dbReference type="Proteomes" id="UP001583177">
    <property type="component" value="Unassembled WGS sequence"/>
</dbReference>
<dbReference type="InterPro" id="IPR001857">
    <property type="entry name" value="Ribosomal_bL19"/>
</dbReference>
<evidence type="ECO:0008006" key="6">
    <source>
        <dbReference type="Google" id="ProtNLM"/>
    </source>
</evidence>
<gene>
    <name evidence="4" type="ORF">Daus18300_001287</name>
</gene>
<organism evidence="4 5">
    <name type="scientific">Diaporthe australafricana</name>
    <dbReference type="NCBI Taxonomy" id="127596"/>
    <lineage>
        <taxon>Eukaryota</taxon>
        <taxon>Fungi</taxon>
        <taxon>Dikarya</taxon>
        <taxon>Ascomycota</taxon>
        <taxon>Pezizomycotina</taxon>
        <taxon>Sordariomycetes</taxon>
        <taxon>Sordariomycetidae</taxon>
        <taxon>Diaporthales</taxon>
        <taxon>Diaporthaceae</taxon>
        <taxon>Diaporthe</taxon>
    </lineage>
</organism>
<dbReference type="InterPro" id="IPR038657">
    <property type="entry name" value="Ribosomal_bL19_sf"/>
</dbReference>
<accession>A0ABR3XXE5</accession>
<dbReference type="PANTHER" id="PTHR15680">
    <property type="entry name" value="RIBOSOMAL PROTEIN L19"/>
    <property type="match status" value="1"/>
</dbReference>
<evidence type="ECO:0000313" key="5">
    <source>
        <dbReference type="Proteomes" id="UP001583177"/>
    </source>
</evidence>
<dbReference type="SUPFAM" id="SSF50104">
    <property type="entry name" value="Translation proteins SH3-like domain"/>
    <property type="match status" value="1"/>
</dbReference>
<dbReference type="Gene3D" id="2.30.30.790">
    <property type="match status" value="1"/>
</dbReference>
<sequence length="241" mass="27354">MNCAPIRRPLGCLKMVLRHSRQQNRSFRLSKAQIPREIPPAPKTPAPAFFPIRDKHTPDKLRTGFAVYTSPTSVIPSLTLTHPHLKPPPVNPVAAHHAYQIRKMDPSGSRTRLFSKTNPDSARVGDVLLVTTKRAAEPFAGVCVSIRRRGIESSLLLRGQLAKTGVEMSFKIYSRNVTGIEIIKRRTRRARRARLTYLRKPKHDVGSVEHHVREWRRSRNVFASAVGKGGKRKQKKKQSEW</sequence>
<name>A0ABR3XXE5_9PEZI</name>
<keyword evidence="5" id="KW-1185">Reference proteome</keyword>
<dbReference type="Pfam" id="PF01245">
    <property type="entry name" value="Ribosomal_L19"/>
    <property type="match status" value="1"/>
</dbReference>
<proteinExistence type="inferred from homology"/>
<comment type="similarity">
    <text evidence="1">Belongs to the bacterial ribosomal protein bL19 family.</text>
</comment>
<dbReference type="InterPro" id="IPR008991">
    <property type="entry name" value="Translation_prot_SH3-like_sf"/>
</dbReference>
<dbReference type="EMBL" id="JAWRVE010000007">
    <property type="protein sequence ID" value="KAL1880675.1"/>
    <property type="molecule type" value="Genomic_DNA"/>
</dbReference>
<evidence type="ECO:0000256" key="1">
    <source>
        <dbReference type="ARBA" id="ARBA00005781"/>
    </source>
</evidence>
<evidence type="ECO:0000313" key="4">
    <source>
        <dbReference type="EMBL" id="KAL1880675.1"/>
    </source>
</evidence>
<protein>
    <recommendedName>
        <fullName evidence="6">Ribosomal protein L19</fullName>
    </recommendedName>
</protein>